<dbReference type="GO" id="GO:0032977">
    <property type="term" value="F:membrane insertase activity"/>
    <property type="evidence" value="ECO:0007669"/>
    <property type="project" value="InterPro"/>
</dbReference>
<evidence type="ECO:0000256" key="8">
    <source>
        <dbReference type="ARBA" id="ARBA00023186"/>
    </source>
</evidence>
<sequence length="212" mass="23877">MSGILKPIETILEESIKMMYGVLGNYGLAIIGVTILIKVILLPLTLKQDKSMKGMKKVQPELEKIKEQYKNDPQTMNQKTMELYQKHKVNPAGGCLPLLLQMPILFALFGVLRKAAEVGGFLENNPSFLWLKLGDPDPLYILPLLNGLVAFIQQKVMGSDSNPQTKNMMYIFPVMMIFISYRMPAGLQVYWLTSSAAGLLQQYFIMKRGDEA</sequence>
<dbReference type="NCBIfam" id="TIGR03592">
    <property type="entry name" value="yidC_oxa1_cterm"/>
    <property type="match status" value="1"/>
</dbReference>
<comment type="similarity">
    <text evidence="9">Belongs to the OXA1/ALB3/YidC family.</text>
</comment>
<dbReference type="PANTHER" id="PTHR12428:SF65">
    <property type="entry name" value="CYTOCHROME C OXIDASE ASSEMBLY PROTEIN COX18, MITOCHONDRIAL"/>
    <property type="match status" value="1"/>
</dbReference>
<proteinExistence type="inferred from homology"/>
<accession>A0A9W6GP65</accession>
<comment type="subcellular location">
    <subcellularLocation>
        <location evidence="1">Cell membrane</location>
        <topology evidence="1">Multi-pass membrane protein</topology>
    </subcellularLocation>
    <subcellularLocation>
        <location evidence="9">Membrane</location>
        <topology evidence="9">Multi-pass membrane protein</topology>
    </subcellularLocation>
</comment>
<keyword evidence="3" id="KW-1003">Cell membrane</keyword>
<reference evidence="12" key="1">
    <citation type="submission" date="2022-12" db="EMBL/GenBank/DDBJ databases">
        <title>Reference genome sequencing for broad-spectrum identification of bacterial and archaeal isolates by mass spectrometry.</title>
        <authorList>
            <person name="Sekiguchi Y."/>
            <person name="Tourlousse D.M."/>
        </authorList>
    </citation>
    <scope>NUCLEOTIDE SEQUENCE</scope>
    <source>
        <strain evidence="12">10succ1</strain>
    </source>
</reference>
<keyword evidence="6 10" id="KW-1133">Transmembrane helix</keyword>
<dbReference type="InterPro" id="IPR001708">
    <property type="entry name" value="YidC/ALB3/OXA1/COX18"/>
</dbReference>
<keyword evidence="2" id="KW-0813">Transport</keyword>
<evidence type="ECO:0000256" key="10">
    <source>
        <dbReference type="SAM" id="Phobius"/>
    </source>
</evidence>
<evidence type="ECO:0000256" key="6">
    <source>
        <dbReference type="ARBA" id="ARBA00022989"/>
    </source>
</evidence>
<keyword evidence="4 9" id="KW-0812">Transmembrane</keyword>
<evidence type="ECO:0000313" key="12">
    <source>
        <dbReference type="EMBL" id="GLI58273.1"/>
    </source>
</evidence>
<feature type="transmembrane region" description="Helical" evidence="10">
    <location>
        <begin position="89"/>
        <end position="112"/>
    </location>
</feature>
<dbReference type="CDD" id="cd20070">
    <property type="entry name" value="5TM_YidC_Alb3"/>
    <property type="match status" value="1"/>
</dbReference>
<keyword evidence="5" id="KW-0653">Protein transport</keyword>
<evidence type="ECO:0000256" key="9">
    <source>
        <dbReference type="RuleBase" id="RU003945"/>
    </source>
</evidence>
<dbReference type="InterPro" id="IPR047196">
    <property type="entry name" value="YidC_ALB_C"/>
</dbReference>
<evidence type="ECO:0000256" key="7">
    <source>
        <dbReference type="ARBA" id="ARBA00023136"/>
    </source>
</evidence>
<dbReference type="GO" id="GO:0015031">
    <property type="term" value="P:protein transport"/>
    <property type="evidence" value="ECO:0007669"/>
    <property type="project" value="UniProtKB-KW"/>
</dbReference>
<feature type="transmembrane region" description="Helical" evidence="10">
    <location>
        <begin position="168"/>
        <end position="183"/>
    </location>
</feature>
<dbReference type="Pfam" id="PF02096">
    <property type="entry name" value="60KD_IMP"/>
    <property type="match status" value="1"/>
</dbReference>
<evidence type="ECO:0000256" key="5">
    <source>
        <dbReference type="ARBA" id="ARBA00022927"/>
    </source>
</evidence>
<dbReference type="Proteomes" id="UP001144471">
    <property type="component" value="Unassembled WGS sequence"/>
</dbReference>
<dbReference type="GO" id="GO:0005886">
    <property type="term" value="C:plasma membrane"/>
    <property type="evidence" value="ECO:0007669"/>
    <property type="project" value="UniProtKB-SubCell"/>
</dbReference>
<dbReference type="InterPro" id="IPR028055">
    <property type="entry name" value="YidC/Oxa/ALB_C"/>
</dbReference>
<gene>
    <name evidence="12" type="primary">yidC</name>
    <name evidence="12" type="ORF">PM10SUCC1_37870</name>
</gene>
<organism evidence="12 13">
    <name type="scientific">Propionigenium maris DSM 9537</name>
    <dbReference type="NCBI Taxonomy" id="1123000"/>
    <lineage>
        <taxon>Bacteria</taxon>
        <taxon>Fusobacteriati</taxon>
        <taxon>Fusobacteriota</taxon>
        <taxon>Fusobacteriia</taxon>
        <taxon>Fusobacteriales</taxon>
        <taxon>Fusobacteriaceae</taxon>
        <taxon>Propionigenium</taxon>
    </lineage>
</organism>
<dbReference type="EMBL" id="BSDY01000042">
    <property type="protein sequence ID" value="GLI58273.1"/>
    <property type="molecule type" value="Genomic_DNA"/>
</dbReference>
<name>A0A9W6GP65_9FUSO</name>
<keyword evidence="13" id="KW-1185">Reference proteome</keyword>
<dbReference type="PRINTS" id="PR00701">
    <property type="entry name" value="60KDINNERMP"/>
</dbReference>
<keyword evidence="8" id="KW-0143">Chaperone</keyword>
<dbReference type="AlphaFoldDB" id="A0A9W6GP65"/>
<dbReference type="PRINTS" id="PR01900">
    <property type="entry name" value="YIDCPROTEIN"/>
</dbReference>
<evidence type="ECO:0000256" key="3">
    <source>
        <dbReference type="ARBA" id="ARBA00022475"/>
    </source>
</evidence>
<keyword evidence="7 10" id="KW-0472">Membrane</keyword>
<dbReference type="GO" id="GO:0051205">
    <property type="term" value="P:protein insertion into membrane"/>
    <property type="evidence" value="ECO:0007669"/>
    <property type="project" value="TreeGrafter"/>
</dbReference>
<feature type="transmembrane region" description="Helical" evidence="10">
    <location>
        <begin position="26"/>
        <end position="46"/>
    </location>
</feature>
<evidence type="ECO:0000256" key="4">
    <source>
        <dbReference type="ARBA" id="ARBA00022692"/>
    </source>
</evidence>
<evidence type="ECO:0000313" key="13">
    <source>
        <dbReference type="Proteomes" id="UP001144471"/>
    </source>
</evidence>
<comment type="caution">
    <text evidence="12">The sequence shown here is derived from an EMBL/GenBank/DDBJ whole genome shotgun (WGS) entry which is preliminary data.</text>
</comment>
<evidence type="ECO:0000256" key="1">
    <source>
        <dbReference type="ARBA" id="ARBA00004651"/>
    </source>
</evidence>
<feature type="domain" description="Membrane insertase YidC/Oxa/ALB C-terminal" evidence="11">
    <location>
        <begin position="26"/>
        <end position="207"/>
    </location>
</feature>
<evidence type="ECO:0000259" key="11">
    <source>
        <dbReference type="Pfam" id="PF02096"/>
    </source>
</evidence>
<dbReference type="PANTHER" id="PTHR12428">
    <property type="entry name" value="OXA1"/>
    <property type="match status" value="1"/>
</dbReference>
<evidence type="ECO:0000256" key="2">
    <source>
        <dbReference type="ARBA" id="ARBA00022448"/>
    </source>
</evidence>
<protein>
    <submittedName>
        <fullName evidence="12">Membrane protein insertase YidC</fullName>
    </submittedName>
</protein>